<evidence type="ECO:0000256" key="3">
    <source>
        <dbReference type="ARBA" id="ARBA00023163"/>
    </source>
</evidence>
<evidence type="ECO:0000256" key="4">
    <source>
        <dbReference type="PROSITE-ProRule" id="PRU00335"/>
    </source>
</evidence>
<keyword evidence="3" id="KW-0804">Transcription</keyword>
<evidence type="ECO:0000259" key="5">
    <source>
        <dbReference type="PROSITE" id="PS50977"/>
    </source>
</evidence>
<gene>
    <name evidence="6" type="ORF">HCK00_05175</name>
</gene>
<keyword evidence="1" id="KW-0805">Transcription regulation</keyword>
<proteinExistence type="predicted"/>
<dbReference type="Pfam" id="PF02909">
    <property type="entry name" value="TetR_C_1"/>
    <property type="match status" value="1"/>
</dbReference>
<dbReference type="PROSITE" id="PS50977">
    <property type="entry name" value="HTH_TETR_2"/>
    <property type="match status" value="1"/>
</dbReference>
<keyword evidence="2 4" id="KW-0238">DNA-binding</keyword>
<keyword evidence="7" id="KW-1185">Reference proteome</keyword>
<organism evidence="6 7">
    <name type="scientific">Streptomyces zingiberis</name>
    <dbReference type="NCBI Taxonomy" id="2053010"/>
    <lineage>
        <taxon>Bacteria</taxon>
        <taxon>Bacillati</taxon>
        <taxon>Actinomycetota</taxon>
        <taxon>Actinomycetes</taxon>
        <taxon>Kitasatosporales</taxon>
        <taxon>Streptomycetaceae</taxon>
        <taxon>Streptomyces</taxon>
    </lineage>
</organism>
<dbReference type="Gene3D" id="1.10.10.60">
    <property type="entry name" value="Homeodomain-like"/>
    <property type="match status" value="1"/>
</dbReference>
<dbReference type="EMBL" id="JAATEN010000003">
    <property type="protein sequence ID" value="NJP99944.1"/>
    <property type="molecule type" value="Genomic_DNA"/>
</dbReference>
<dbReference type="InterPro" id="IPR036271">
    <property type="entry name" value="Tet_transcr_reg_TetR-rel_C_sf"/>
</dbReference>
<dbReference type="SUPFAM" id="SSF46689">
    <property type="entry name" value="Homeodomain-like"/>
    <property type="match status" value="1"/>
</dbReference>
<dbReference type="InterPro" id="IPR050109">
    <property type="entry name" value="HTH-type_TetR-like_transc_reg"/>
</dbReference>
<dbReference type="PANTHER" id="PTHR30055">
    <property type="entry name" value="HTH-TYPE TRANSCRIPTIONAL REGULATOR RUTR"/>
    <property type="match status" value="1"/>
</dbReference>
<dbReference type="Gene3D" id="1.10.357.10">
    <property type="entry name" value="Tetracycline Repressor, domain 2"/>
    <property type="match status" value="1"/>
</dbReference>
<dbReference type="Proteomes" id="UP000695264">
    <property type="component" value="Unassembled WGS sequence"/>
</dbReference>
<evidence type="ECO:0000313" key="6">
    <source>
        <dbReference type="EMBL" id="NJP99944.1"/>
    </source>
</evidence>
<protein>
    <submittedName>
        <fullName evidence="6">TetR/AcrR family transcriptional regulator</fullName>
    </submittedName>
</protein>
<dbReference type="InterPro" id="IPR004111">
    <property type="entry name" value="Repressor_TetR_C"/>
</dbReference>
<dbReference type="InterPro" id="IPR001647">
    <property type="entry name" value="HTH_TetR"/>
</dbReference>
<accession>A0ABX1BTR5</accession>
<reference evidence="6 7" key="1">
    <citation type="submission" date="2020-03" db="EMBL/GenBank/DDBJ databases">
        <title>WGS of actinomycetes isolated from Thailand.</title>
        <authorList>
            <person name="Thawai C."/>
        </authorList>
    </citation>
    <scope>NUCLEOTIDE SEQUENCE [LARGE SCALE GENOMIC DNA]</scope>
    <source>
        <strain evidence="6 7">PLAI 1-29</strain>
    </source>
</reference>
<comment type="caution">
    <text evidence="6">The sequence shown here is derived from an EMBL/GenBank/DDBJ whole genome shotgun (WGS) entry which is preliminary data.</text>
</comment>
<evidence type="ECO:0000256" key="2">
    <source>
        <dbReference type="ARBA" id="ARBA00023125"/>
    </source>
</evidence>
<dbReference type="Pfam" id="PF00440">
    <property type="entry name" value="TetR_N"/>
    <property type="match status" value="1"/>
</dbReference>
<evidence type="ECO:0000313" key="7">
    <source>
        <dbReference type="Proteomes" id="UP000695264"/>
    </source>
</evidence>
<name>A0ABX1BTR5_9ACTN</name>
<dbReference type="InterPro" id="IPR009057">
    <property type="entry name" value="Homeodomain-like_sf"/>
</dbReference>
<dbReference type="PANTHER" id="PTHR30055:SF151">
    <property type="entry name" value="TRANSCRIPTIONAL REGULATORY PROTEIN"/>
    <property type="match status" value="1"/>
</dbReference>
<feature type="domain" description="HTH tetR-type" evidence="5">
    <location>
        <begin position="18"/>
        <end position="78"/>
    </location>
</feature>
<sequence length="252" mass="27380">MELLWGVGERRTRGPRPALSLDRIVTTAVDIADADGLGAVSMRRIAAELGVGAMSLYRYVPGKAELLDLMLDKVNGFDRETAADPVTLGWRALLEQVARGVWDLYGRHPWLVHVDQARPILGPGALSGLDYALAGLASLPLSDRERMNLVVILDGFVTGTARSRVTSEQAEQRTGISDEDFWKAQAPILERVMSSGAYPALAALTEDAFSSGWQEIFDLGLGQLLDGMEAFITRREREREGTGRAGADDRAG</sequence>
<feature type="DNA-binding region" description="H-T-H motif" evidence="4">
    <location>
        <begin position="41"/>
        <end position="60"/>
    </location>
</feature>
<dbReference type="SUPFAM" id="SSF48498">
    <property type="entry name" value="Tetracyclin repressor-like, C-terminal domain"/>
    <property type="match status" value="1"/>
</dbReference>
<evidence type="ECO:0000256" key="1">
    <source>
        <dbReference type="ARBA" id="ARBA00023015"/>
    </source>
</evidence>